<dbReference type="SUPFAM" id="SSF48019">
    <property type="entry name" value="post-AAA+ oligomerization domain-like"/>
    <property type="match status" value="1"/>
</dbReference>
<gene>
    <name evidence="11" type="primary">holA</name>
    <name evidence="11" type="ORF">H6G68_20710</name>
</gene>
<comment type="similarity">
    <text evidence="7">Belongs to the DNA polymerase HolA subunit family.</text>
</comment>
<dbReference type="PANTHER" id="PTHR34388:SF1">
    <property type="entry name" value="DNA POLYMERASE III SUBUNIT DELTA"/>
    <property type="match status" value="1"/>
</dbReference>
<dbReference type="Gene3D" id="3.40.50.300">
    <property type="entry name" value="P-loop containing nucleotide triphosphate hydrolases"/>
    <property type="match status" value="1"/>
</dbReference>
<comment type="caution">
    <text evidence="11">The sequence shown here is derived from an EMBL/GenBank/DDBJ whole genome shotgun (WGS) entry which is preliminary data.</text>
</comment>
<proteinExistence type="inferred from homology"/>
<keyword evidence="12" id="KW-1185">Reference proteome</keyword>
<name>A0ABR8J967_9NOST</name>
<evidence type="ECO:0000256" key="1">
    <source>
        <dbReference type="ARBA" id="ARBA00012417"/>
    </source>
</evidence>
<dbReference type="GO" id="GO:0003887">
    <property type="term" value="F:DNA-directed DNA polymerase activity"/>
    <property type="evidence" value="ECO:0007669"/>
    <property type="project" value="UniProtKB-EC"/>
</dbReference>
<protein>
    <recommendedName>
        <fullName evidence="2">DNA polymerase III subunit delta</fullName>
        <ecNumber evidence="1">2.7.7.7</ecNumber>
    </recommendedName>
</protein>
<dbReference type="Pfam" id="PF06144">
    <property type="entry name" value="DNA_pol3_delta"/>
    <property type="match status" value="1"/>
</dbReference>
<evidence type="ECO:0000256" key="4">
    <source>
        <dbReference type="ARBA" id="ARBA00022695"/>
    </source>
</evidence>
<reference evidence="11 12" key="1">
    <citation type="journal article" date="2020" name="ISME J.">
        <title>Comparative genomics reveals insights into cyanobacterial evolution and habitat adaptation.</title>
        <authorList>
            <person name="Chen M.Y."/>
            <person name="Teng W.K."/>
            <person name="Zhao L."/>
            <person name="Hu C.X."/>
            <person name="Zhou Y.K."/>
            <person name="Han B.P."/>
            <person name="Song L.R."/>
            <person name="Shu W.S."/>
        </authorList>
    </citation>
    <scope>NUCLEOTIDE SEQUENCE [LARGE SCALE GENOMIC DNA]</scope>
    <source>
        <strain evidence="11 12">FACHB-362</strain>
    </source>
</reference>
<keyword evidence="4 11" id="KW-0548">Nucleotidyltransferase</keyword>
<evidence type="ECO:0000256" key="5">
    <source>
        <dbReference type="ARBA" id="ARBA00022705"/>
    </source>
</evidence>
<dbReference type="Gene3D" id="1.10.8.60">
    <property type="match status" value="1"/>
</dbReference>
<dbReference type="EC" id="2.7.7.7" evidence="1"/>
<dbReference type="InterPro" id="IPR048466">
    <property type="entry name" value="DNA_pol3_delta-like_C"/>
</dbReference>
<dbReference type="InterPro" id="IPR005790">
    <property type="entry name" value="DNA_polIII_delta"/>
</dbReference>
<evidence type="ECO:0000256" key="2">
    <source>
        <dbReference type="ARBA" id="ARBA00017703"/>
    </source>
</evidence>
<dbReference type="PANTHER" id="PTHR34388">
    <property type="entry name" value="DNA POLYMERASE III SUBUNIT DELTA"/>
    <property type="match status" value="1"/>
</dbReference>
<accession>A0ABR8J967</accession>
<evidence type="ECO:0000313" key="11">
    <source>
        <dbReference type="EMBL" id="MBD2694145.1"/>
    </source>
</evidence>
<dbReference type="Proteomes" id="UP000660381">
    <property type="component" value="Unassembled WGS sequence"/>
</dbReference>
<evidence type="ECO:0000256" key="7">
    <source>
        <dbReference type="ARBA" id="ARBA00034754"/>
    </source>
</evidence>
<dbReference type="Gene3D" id="1.20.272.10">
    <property type="match status" value="1"/>
</dbReference>
<evidence type="ECO:0000259" key="9">
    <source>
        <dbReference type="Pfam" id="PF06144"/>
    </source>
</evidence>
<evidence type="ECO:0000313" key="12">
    <source>
        <dbReference type="Proteomes" id="UP000660381"/>
    </source>
</evidence>
<dbReference type="Pfam" id="PF21694">
    <property type="entry name" value="DNA_pol3_delta_C"/>
    <property type="match status" value="1"/>
</dbReference>
<dbReference type="InterPro" id="IPR010372">
    <property type="entry name" value="DNA_pol3_delta_N"/>
</dbReference>
<keyword evidence="5" id="KW-0235">DNA replication</keyword>
<dbReference type="EMBL" id="JACJTQ010000040">
    <property type="protein sequence ID" value="MBD2694145.1"/>
    <property type="molecule type" value="Genomic_DNA"/>
</dbReference>
<dbReference type="InterPro" id="IPR008921">
    <property type="entry name" value="DNA_pol3_clamp-load_cplx_C"/>
</dbReference>
<dbReference type="SUPFAM" id="SSF52540">
    <property type="entry name" value="P-loop containing nucleoside triphosphate hydrolases"/>
    <property type="match status" value="1"/>
</dbReference>
<keyword evidence="6" id="KW-0239">DNA-directed DNA polymerase</keyword>
<evidence type="ECO:0000256" key="6">
    <source>
        <dbReference type="ARBA" id="ARBA00022932"/>
    </source>
</evidence>
<dbReference type="RefSeq" id="WP_190908333.1">
    <property type="nucleotide sequence ID" value="NZ_JACJTQ010000040.1"/>
</dbReference>
<keyword evidence="3 11" id="KW-0808">Transferase</keyword>
<evidence type="ECO:0000259" key="10">
    <source>
        <dbReference type="Pfam" id="PF21694"/>
    </source>
</evidence>
<evidence type="ECO:0000256" key="8">
    <source>
        <dbReference type="ARBA" id="ARBA00049244"/>
    </source>
</evidence>
<dbReference type="InterPro" id="IPR027417">
    <property type="entry name" value="P-loop_NTPase"/>
</dbReference>
<evidence type="ECO:0000256" key="3">
    <source>
        <dbReference type="ARBA" id="ARBA00022679"/>
    </source>
</evidence>
<dbReference type="NCBIfam" id="TIGR01128">
    <property type="entry name" value="holA"/>
    <property type="match status" value="1"/>
</dbReference>
<sequence length="339" mass="38146">MIVLLTGDDEYAIQEQLNQYKAEIDAQWLTLCYHRFPAVQLDKALSVARTRSLTGGKKLVIVENCHLKQWGDPELATLQQLVQLPNSTILVFVATNVDKRLKVYKHLVKYGKLFEFSLIPPWRHDLIEQAIVSLAAKLYTNTTDNAVTAKKIKLLLSEEAVAYLAQAIGNDMTRAASELRKLDIYAQGRKLELAEVQELVPCQTQNSLQLAAAMREGKSHQVLQLLDDLLSRSHSEAWRKSIPLMVIVSTILTQFRTWLWVKSAIVSGVKKDGELAQLCNISNPHRIYYLRQEVANTSINALAKAVTMILDVEMSIKRGADGRDLLVVILGVCRLFQVV</sequence>
<feature type="domain" description="DNA polymerase III delta N-terminal" evidence="9">
    <location>
        <begin position="4"/>
        <end position="115"/>
    </location>
</feature>
<feature type="domain" description="DNA polymerase III delta subunit-like C-terminal" evidence="10">
    <location>
        <begin position="205"/>
        <end position="327"/>
    </location>
</feature>
<comment type="catalytic activity">
    <reaction evidence="8">
        <text>DNA(n) + a 2'-deoxyribonucleoside 5'-triphosphate = DNA(n+1) + diphosphate</text>
        <dbReference type="Rhea" id="RHEA:22508"/>
        <dbReference type="Rhea" id="RHEA-COMP:17339"/>
        <dbReference type="Rhea" id="RHEA-COMP:17340"/>
        <dbReference type="ChEBI" id="CHEBI:33019"/>
        <dbReference type="ChEBI" id="CHEBI:61560"/>
        <dbReference type="ChEBI" id="CHEBI:173112"/>
        <dbReference type="EC" id="2.7.7.7"/>
    </reaction>
</comment>
<organism evidence="11 12">
    <name type="scientific">Anabaena catenula FACHB-362</name>
    <dbReference type="NCBI Taxonomy" id="2692877"/>
    <lineage>
        <taxon>Bacteria</taxon>
        <taxon>Bacillati</taxon>
        <taxon>Cyanobacteriota</taxon>
        <taxon>Cyanophyceae</taxon>
        <taxon>Nostocales</taxon>
        <taxon>Nostocaceae</taxon>
        <taxon>Anabaena</taxon>
    </lineage>
</organism>